<sequence length="911" mass="93029">MAAPAIKSSDQGLIAGVSAPVRDSFFDAIAEDDTDLVESMLIKTPNLIRTTKLGAQYYEDDIVLAHQLLGETIGPLSPFQYALLTGSEATALLLALRYCEPEDLHRRWGVHNTNLHLAAFSEMTEVVSLLLARGAECYVRNRRGHIPIDCALSDSVRQAFFANEWDDDESESDHSTQGTAPGTPVKSTTSSGGAVTTPKTTPTVGTVAKAVASSNAPAAASISAFKASGTLRSPSSIFRLSANFGGVANGAGAAASRPAPPLGSSSAAGAGGAPPAGAAANGSQLTLNLPSIKSKISAYEHITAVTGIASRPQPPTPLSDSPTSPVLPTADAAAASAAASGVKVTLPPSASATGTSSSSSSSSAAAAAAAAAATGPTVTAIPTTRATTTDFPHSSTCVPSVVAASAAASSGSQAEAGEQQYQSHPPPGSPPSKPIIAPLEIASPAAVPVTTTGSTPVAIPTVSATPNSPSVGSSSPRPTSVDLPPGSPTHSTRLGARRNSISSPPTVSVARHCALAASKREQDRKLADSPTSEAVDLNPGFMTLHYQKDRPMPEPRGGWKPHDPARRPARSIANWNRSAATASLSGIGSGPSLREIHAAHQLPGAGATATASPSGKVCLSDGSPVPPSPVASPIGSPRNRRIHFEDHHVYVDAIRFAPIYETLDDNGDPVPFTPTPDFKLVRDWIASRRASPNDQSFSGLAALHYAAEAGDLDFCKFLIQHGADPNIYDVDGWTPLHTAALMGHLEVIRFLVEECNADAGILNNENKTAYDEAEDPDIKAYLSPLYSPGAGSDSDTEAESSAPEDQIAAATAAAARMLHAPSNTGLTATSTGLVRRVSTVYRLGPATGGSLDEAAQRQVQHDEQQAAAVAAGEQPAQPAPNVGRATRQPSGLAAARAAAARAAAAAEAGST</sequence>
<feature type="compositionally biased region" description="Low complexity" evidence="4">
    <location>
        <begin position="250"/>
        <end position="268"/>
    </location>
</feature>
<feature type="region of interest" description="Disordered" evidence="4">
    <location>
        <begin position="450"/>
        <end position="538"/>
    </location>
</feature>
<feature type="compositionally biased region" description="Polar residues" evidence="4">
    <location>
        <begin position="175"/>
        <end position="192"/>
    </location>
</feature>
<dbReference type="PANTHER" id="PTHR24171:SF8">
    <property type="entry name" value="BRCA1-ASSOCIATED RING DOMAIN PROTEIN 1"/>
    <property type="match status" value="1"/>
</dbReference>
<dbReference type="PROSITE" id="PS50297">
    <property type="entry name" value="ANK_REP_REGION"/>
    <property type="match status" value="3"/>
</dbReference>
<feature type="region of interest" description="Disordered" evidence="4">
    <location>
        <begin position="604"/>
        <end position="637"/>
    </location>
</feature>
<dbReference type="PANTHER" id="PTHR24171">
    <property type="entry name" value="ANKYRIN REPEAT DOMAIN-CONTAINING PROTEIN 39-RELATED"/>
    <property type="match status" value="1"/>
</dbReference>
<evidence type="ECO:0000256" key="4">
    <source>
        <dbReference type="SAM" id="MobiDB-lite"/>
    </source>
</evidence>
<dbReference type="Pfam" id="PF00023">
    <property type="entry name" value="Ank"/>
    <property type="match status" value="1"/>
</dbReference>
<gene>
    <name evidence="5" type="ORF">H696_00728</name>
</gene>
<proteinExistence type="predicted"/>
<feature type="compositionally biased region" description="Low complexity" evidence="4">
    <location>
        <begin position="893"/>
        <end position="911"/>
    </location>
</feature>
<keyword evidence="1" id="KW-0677">Repeat</keyword>
<dbReference type="eggNOG" id="KOG0505">
    <property type="taxonomic scope" value="Eukaryota"/>
</dbReference>
<dbReference type="PROSITE" id="PS50088">
    <property type="entry name" value="ANK_REPEAT"/>
    <property type="match status" value="3"/>
</dbReference>
<evidence type="ECO:0000313" key="5">
    <source>
        <dbReference type="EMBL" id="KCV73185.1"/>
    </source>
</evidence>
<dbReference type="Gene3D" id="1.25.40.20">
    <property type="entry name" value="Ankyrin repeat-containing domain"/>
    <property type="match status" value="2"/>
</dbReference>
<feature type="compositionally biased region" description="Low complexity" evidence="4">
    <location>
        <begin position="318"/>
        <end position="332"/>
    </location>
</feature>
<name>A0A058ZFL9_FONAL</name>
<dbReference type="InterPro" id="IPR002110">
    <property type="entry name" value="Ankyrin_rpt"/>
</dbReference>
<feature type="region of interest" description="Disordered" evidence="4">
    <location>
        <begin position="250"/>
        <end position="279"/>
    </location>
</feature>
<feature type="compositionally biased region" description="Polar residues" evidence="4">
    <location>
        <begin position="462"/>
        <end position="478"/>
    </location>
</feature>
<dbReference type="STRING" id="691883.A0A058ZFL9"/>
<dbReference type="InterPro" id="IPR036770">
    <property type="entry name" value="Ankyrin_rpt-contain_sf"/>
</dbReference>
<dbReference type="SMART" id="SM00248">
    <property type="entry name" value="ANK"/>
    <property type="match status" value="3"/>
</dbReference>
<dbReference type="GO" id="GO:0085020">
    <property type="term" value="P:protein K6-linked ubiquitination"/>
    <property type="evidence" value="ECO:0007669"/>
    <property type="project" value="TreeGrafter"/>
</dbReference>
<feature type="region of interest" description="Disordered" evidence="4">
    <location>
        <begin position="848"/>
        <end position="911"/>
    </location>
</feature>
<reference evidence="5" key="1">
    <citation type="submission" date="2013-04" db="EMBL/GenBank/DDBJ databases">
        <title>The Genome Sequence of Fonticula alba ATCC 38817.</title>
        <authorList>
            <consortium name="The Broad Institute Genomics Platform"/>
            <person name="Russ C."/>
            <person name="Cuomo C."/>
            <person name="Burger G."/>
            <person name="Gray M.W."/>
            <person name="Holland P.W.H."/>
            <person name="King N."/>
            <person name="Lang F.B.F."/>
            <person name="Roger A.J."/>
            <person name="Ruiz-Trillo I."/>
            <person name="Brown M."/>
            <person name="Walker B."/>
            <person name="Young S."/>
            <person name="Zeng Q."/>
            <person name="Gargeya S."/>
            <person name="Fitzgerald M."/>
            <person name="Haas B."/>
            <person name="Abouelleil A."/>
            <person name="Allen A.W."/>
            <person name="Alvarado L."/>
            <person name="Arachchi H.M."/>
            <person name="Berlin A.M."/>
            <person name="Chapman S.B."/>
            <person name="Gainer-Dewar J."/>
            <person name="Goldberg J."/>
            <person name="Griggs A."/>
            <person name="Gujja S."/>
            <person name="Hansen M."/>
            <person name="Howarth C."/>
            <person name="Imamovic A."/>
            <person name="Ireland A."/>
            <person name="Larimer J."/>
            <person name="McCowan C."/>
            <person name="Murphy C."/>
            <person name="Pearson M."/>
            <person name="Poon T.W."/>
            <person name="Priest M."/>
            <person name="Roberts A."/>
            <person name="Saif S."/>
            <person name="Shea T."/>
            <person name="Sisk P."/>
            <person name="Sykes S."/>
            <person name="Wortman J."/>
            <person name="Nusbaum C."/>
            <person name="Birren B."/>
        </authorList>
    </citation>
    <scope>NUCLEOTIDE SEQUENCE [LARGE SCALE GENOMIC DNA]</scope>
    <source>
        <strain evidence="5">ATCC 38817</strain>
    </source>
</reference>
<evidence type="ECO:0000256" key="1">
    <source>
        <dbReference type="ARBA" id="ARBA00022737"/>
    </source>
</evidence>
<feature type="region of interest" description="Disordered" evidence="4">
    <location>
        <begin position="166"/>
        <end position="201"/>
    </location>
</feature>
<dbReference type="Pfam" id="PF12796">
    <property type="entry name" value="Ank_2"/>
    <property type="match status" value="1"/>
</dbReference>
<dbReference type="SUPFAM" id="SSF48403">
    <property type="entry name" value="Ankyrin repeat"/>
    <property type="match status" value="1"/>
</dbReference>
<feature type="region of interest" description="Disordered" evidence="4">
    <location>
        <begin position="784"/>
        <end position="806"/>
    </location>
</feature>
<dbReference type="GO" id="GO:0004842">
    <property type="term" value="F:ubiquitin-protein transferase activity"/>
    <property type="evidence" value="ECO:0007669"/>
    <property type="project" value="TreeGrafter"/>
</dbReference>
<keyword evidence="6" id="KW-1185">Reference proteome</keyword>
<protein>
    <submittedName>
        <fullName evidence="5">Uncharacterized protein</fullName>
    </submittedName>
</protein>
<dbReference type="AlphaFoldDB" id="A0A058ZFL9"/>
<feature type="compositionally biased region" description="Low complexity" evidence="4">
    <location>
        <begin position="408"/>
        <end position="419"/>
    </location>
</feature>
<feature type="compositionally biased region" description="Pro residues" evidence="4">
    <location>
        <begin position="424"/>
        <end position="433"/>
    </location>
</feature>
<dbReference type="Proteomes" id="UP000030693">
    <property type="component" value="Unassembled WGS sequence"/>
</dbReference>
<evidence type="ECO:0000313" key="6">
    <source>
        <dbReference type="Proteomes" id="UP000030693"/>
    </source>
</evidence>
<keyword evidence="2 3" id="KW-0040">ANK repeat</keyword>
<dbReference type="GeneID" id="20525453"/>
<feature type="repeat" description="ANK" evidence="3">
    <location>
        <begin position="110"/>
        <end position="142"/>
    </location>
</feature>
<feature type="region of interest" description="Disordered" evidence="4">
    <location>
        <begin position="408"/>
        <end position="436"/>
    </location>
</feature>
<dbReference type="RefSeq" id="XP_009492886.1">
    <property type="nucleotide sequence ID" value="XM_009494611.1"/>
</dbReference>
<evidence type="ECO:0000256" key="3">
    <source>
        <dbReference type="PROSITE-ProRule" id="PRU00023"/>
    </source>
</evidence>
<feature type="region of interest" description="Disordered" evidence="4">
    <location>
        <begin position="307"/>
        <end position="332"/>
    </location>
</feature>
<accession>A0A058ZFL9</accession>
<organism evidence="5">
    <name type="scientific">Fonticula alba</name>
    <name type="common">Slime mold</name>
    <dbReference type="NCBI Taxonomy" id="691883"/>
    <lineage>
        <taxon>Eukaryota</taxon>
        <taxon>Rotosphaerida</taxon>
        <taxon>Fonticulaceae</taxon>
        <taxon>Fonticula</taxon>
    </lineage>
</organism>
<feature type="compositionally biased region" description="Low complexity" evidence="4">
    <location>
        <begin position="604"/>
        <end position="623"/>
    </location>
</feature>
<evidence type="ECO:0000256" key="2">
    <source>
        <dbReference type="ARBA" id="ARBA00023043"/>
    </source>
</evidence>
<feature type="repeat" description="ANK" evidence="3">
    <location>
        <begin position="698"/>
        <end position="730"/>
    </location>
</feature>
<dbReference type="OMA" id="AFFANEW"/>
<feature type="compositionally biased region" description="Low complexity" evidence="4">
    <location>
        <begin position="865"/>
        <end position="876"/>
    </location>
</feature>
<dbReference type="OrthoDB" id="71307at2759"/>
<feature type="repeat" description="ANK" evidence="3">
    <location>
        <begin position="731"/>
        <end position="753"/>
    </location>
</feature>
<feature type="compositionally biased region" description="Basic and acidic residues" evidence="4">
    <location>
        <begin position="518"/>
        <end position="527"/>
    </location>
</feature>
<dbReference type="EMBL" id="KB932201">
    <property type="protein sequence ID" value="KCV73185.1"/>
    <property type="molecule type" value="Genomic_DNA"/>
</dbReference>